<sequence>MKLIDVSHWQGNIDWSKVAKDGIQGAYIKATEGSAAGSAFVDNKMDANFKGATANGLHAGFYHYAKFVSVNDAIEEAKWFVKHIKGYKFNMPPMLDLEENHCGSDANMNKAAKAFMEHVEKEVGSVGLYSFGVFFADNVDKALLKKYAYWHARYANDPVNVKLNDIYLWQHSDKGKVNGISGPVDMNKVGGKFFTLDEKKANKPASKPIAKPAAKKKPAAKATTHTVKKGETLSGIAKKYGTTVNKLSNLNSIKNPNIIHPGDKLKLTGTVKKAPAKQYHTVKSGDTVSVLAVKYGTTTAKIKSLNNLANVNKIYAGQKLRVK</sequence>
<dbReference type="Gene3D" id="3.20.20.80">
    <property type="entry name" value="Glycosidases"/>
    <property type="match status" value="1"/>
</dbReference>
<evidence type="ECO:0000313" key="6">
    <source>
        <dbReference type="EMBL" id="MDY0394807.1"/>
    </source>
</evidence>
<evidence type="ECO:0000256" key="4">
    <source>
        <dbReference type="SAM" id="MobiDB-lite"/>
    </source>
</evidence>
<dbReference type="PANTHER" id="PTHR34135">
    <property type="entry name" value="LYSOZYME"/>
    <property type="match status" value="1"/>
</dbReference>
<feature type="region of interest" description="Disordered" evidence="4">
    <location>
        <begin position="204"/>
        <end position="224"/>
    </location>
</feature>
<keyword evidence="3" id="KW-0326">Glycosidase</keyword>
<dbReference type="InterPro" id="IPR036779">
    <property type="entry name" value="LysM_dom_sf"/>
</dbReference>
<evidence type="ECO:0000259" key="5">
    <source>
        <dbReference type="PROSITE" id="PS51782"/>
    </source>
</evidence>
<keyword evidence="7" id="KW-1185">Reference proteome</keyword>
<proteinExistence type="inferred from homology"/>
<name>A0ABU5C812_9BACI</name>
<evidence type="ECO:0000256" key="3">
    <source>
        <dbReference type="ARBA" id="ARBA00023295"/>
    </source>
</evidence>
<dbReference type="SUPFAM" id="SSF51445">
    <property type="entry name" value="(Trans)glycosidases"/>
    <property type="match status" value="1"/>
</dbReference>
<protein>
    <submittedName>
        <fullName evidence="6">GH25 family lysozyme</fullName>
    </submittedName>
</protein>
<feature type="domain" description="LysM" evidence="5">
    <location>
        <begin position="223"/>
        <end position="267"/>
    </location>
</feature>
<comment type="similarity">
    <text evidence="1">Belongs to the glycosyl hydrolase 25 family.</text>
</comment>
<dbReference type="InterPro" id="IPR018392">
    <property type="entry name" value="LysM"/>
</dbReference>
<reference evidence="6 7" key="1">
    <citation type="submission" date="2023-10" db="EMBL/GenBank/DDBJ databases">
        <title>Virgibacillus halophilus 5B73C genome.</title>
        <authorList>
            <person name="Miliotis G."/>
            <person name="Sengupta P."/>
            <person name="Hameed A."/>
            <person name="Chuvochina M."/>
            <person name="Mcdonagh F."/>
            <person name="Simpson A.C."/>
            <person name="Singh N.K."/>
            <person name="Rekha P.D."/>
            <person name="Raman K."/>
            <person name="Hugenholtz P."/>
            <person name="Venkateswaran K."/>
        </authorList>
    </citation>
    <scope>NUCLEOTIDE SEQUENCE [LARGE SCALE GENOMIC DNA]</scope>
    <source>
        <strain evidence="6 7">5B73C</strain>
    </source>
</reference>
<keyword evidence="2" id="KW-0378">Hydrolase</keyword>
<dbReference type="RefSeq" id="WP_390354121.1">
    <property type="nucleotide sequence ID" value="NZ_JBHUIZ010000005.1"/>
</dbReference>
<dbReference type="SMART" id="SM00257">
    <property type="entry name" value="LysM"/>
    <property type="match status" value="2"/>
</dbReference>
<dbReference type="InterPro" id="IPR017853">
    <property type="entry name" value="GH"/>
</dbReference>
<feature type="domain" description="LysM" evidence="5">
    <location>
        <begin position="278"/>
        <end position="322"/>
    </location>
</feature>
<evidence type="ECO:0000256" key="2">
    <source>
        <dbReference type="ARBA" id="ARBA00022801"/>
    </source>
</evidence>
<dbReference type="InterPro" id="IPR002053">
    <property type="entry name" value="Glyco_hydro_25"/>
</dbReference>
<dbReference type="PROSITE" id="PS51904">
    <property type="entry name" value="GLYCOSYL_HYDROL_F25_2"/>
    <property type="match status" value="1"/>
</dbReference>
<gene>
    <name evidence="6" type="ORF">RWE15_10475</name>
</gene>
<dbReference type="Proteomes" id="UP001281447">
    <property type="component" value="Unassembled WGS sequence"/>
</dbReference>
<dbReference type="SUPFAM" id="SSF54106">
    <property type="entry name" value="LysM domain"/>
    <property type="match status" value="2"/>
</dbReference>
<dbReference type="Gene3D" id="3.10.350.10">
    <property type="entry name" value="LysM domain"/>
    <property type="match status" value="2"/>
</dbReference>
<comment type="caution">
    <text evidence="6">The sequence shown here is derived from an EMBL/GenBank/DDBJ whole genome shotgun (WGS) entry which is preliminary data.</text>
</comment>
<evidence type="ECO:0000256" key="1">
    <source>
        <dbReference type="ARBA" id="ARBA00010646"/>
    </source>
</evidence>
<dbReference type="SMART" id="SM00641">
    <property type="entry name" value="Glyco_25"/>
    <property type="match status" value="1"/>
</dbReference>
<accession>A0ABU5C812</accession>
<dbReference type="PANTHER" id="PTHR34135:SF2">
    <property type="entry name" value="LYSOZYME"/>
    <property type="match status" value="1"/>
</dbReference>
<dbReference type="CDD" id="cd00118">
    <property type="entry name" value="LysM"/>
    <property type="match status" value="2"/>
</dbReference>
<organism evidence="6 7">
    <name type="scientific">Tigheibacillus halophilus</name>
    <dbReference type="NCBI Taxonomy" id="361280"/>
    <lineage>
        <taxon>Bacteria</taxon>
        <taxon>Bacillati</taxon>
        <taxon>Bacillota</taxon>
        <taxon>Bacilli</taxon>
        <taxon>Bacillales</taxon>
        <taxon>Bacillaceae</taxon>
        <taxon>Tigheibacillus</taxon>
    </lineage>
</organism>
<dbReference type="Pfam" id="PF01183">
    <property type="entry name" value="Glyco_hydro_25"/>
    <property type="match status" value="1"/>
</dbReference>
<dbReference type="Pfam" id="PF01476">
    <property type="entry name" value="LysM"/>
    <property type="match status" value="2"/>
</dbReference>
<dbReference type="PROSITE" id="PS51782">
    <property type="entry name" value="LYSM"/>
    <property type="match status" value="2"/>
</dbReference>
<evidence type="ECO:0000313" key="7">
    <source>
        <dbReference type="Proteomes" id="UP001281447"/>
    </source>
</evidence>
<dbReference type="EMBL" id="JAWDIP010000003">
    <property type="protein sequence ID" value="MDY0394807.1"/>
    <property type="molecule type" value="Genomic_DNA"/>
</dbReference>
<dbReference type="InterPro" id="IPR018077">
    <property type="entry name" value="Glyco_hydro_fam25_subgr"/>
</dbReference>